<organism evidence="2 3">
    <name type="scientific">Streptomyces ureilyticus</name>
    <dbReference type="NCBI Taxonomy" id="1775131"/>
    <lineage>
        <taxon>Bacteria</taxon>
        <taxon>Bacillati</taxon>
        <taxon>Actinomycetota</taxon>
        <taxon>Actinomycetes</taxon>
        <taxon>Kitasatosporales</taxon>
        <taxon>Streptomycetaceae</taxon>
        <taxon>Streptomyces</taxon>
    </lineage>
</organism>
<feature type="region of interest" description="Disordered" evidence="1">
    <location>
        <begin position="1"/>
        <end position="50"/>
    </location>
</feature>
<evidence type="ECO:0000313" key="3">
    <source>
        <dbReference type="Proteomes" id="UP001518140"/>
    </source>
</evidence>
<keyword evidence="3" id="KW-1185">Reference proteome</keyword>
<proteinExistence type="predicted"/>
<feature type="compositionally biased region" description="Basic residues" evidence="1">
    <location>
        <begin position="40"/>
        <end position="50"/>
    </location>
</feature>
<dbReference type="EMBL" id="JAAKZX010000106">
    <property type="protein sequence ID" value="NGO45868.1"/>
    <property type="molecule type" value="Genomic_DNA"/>
</dbReference>
<reference evidence="2 3" key="1">
    <citation type="submission" date="2020-02" db="EMBL/GenBank/DDBJ databases">
        <title>Whole-genome analyses of novel actinobacteria.</title>
        <authorList>
            <person name="Sahin N."/>
            <person name="Tokatli A."/>
        </authorList>
    </citation>
    <scope>NUCLEOTIDE SEQUENCE [LARGE SCALE GENOMIC DNA]</scope>
    <source>
        <strain evidence="2 3">YC419</strain>
    </source>
</reference>
<gene>
    <name evidence="2" type="ORF">G6048_28275</name>
</gene>
<feature type="compositionally biased region" description="Basic and acidic residues" evidence="1">
    <location>
        <begin position="27"/>
        <end position="39"/>
    </location>
</feature>
<dbReference type="Proteomes" id="UP001518140">
    <property type="component" value="Unassembled WGS sequence"/>
</dbReference>
<name>A0ABX0DVB2_9ACTN</name>
<evidence type="ECO:0000256" key="1">
    <source>
        <dbReference type="SAM" id="MobiDB-lite"/>
    </source>
</evidence>
<comment type="caution">
    <text evidence="2">The sequence shown here is derived from an EMBL/GenBank/DDBJ whole genome shotgun (WGS) entry which is preliminary data.</text>
</comment>
<evidence type="ECO:0000313" key="2">
    <source>
        <dbReference type="EMBL" id="NGO45868.1"/>
    </source>
</evidence>
<sequence>MASLMNRIRAFGRSPEGRRLVAQGKRMASDPRTRSEAKRLFGRLRKRPPN</sequence>
<accession>A0ABX0DVB2</accession>
<dbReference type="RefSeq" id="WP_165342416.1">
    <property type="nucleotide sequence ID" value="NZ_JAAKZX010000106.1"/>
</dbReference>
<protein>
    <submittedName>
        <fullName evidence="2">Uncharacterized protein</fullName>
    </submittedName>
</protein>